<dbReference type="InterPro" id="IPR036410">
    <property type="entry name" value="HSP_DnaJ_Cys-rich_dom_sf"/>
</dbReference>
<dbReference type="SUPFAM" id="SSF57938">
    <property type="entry name" value="DnaJ/Hsp40 cysteine-rich domain"/>
    <property type="match status" value="1"/>
</dbReference>
<evidence type="ECO:0000313" key="1">
    <source>
        <dbReference type="EMBL" id="CAB4159165.1"/>
    </source>
</evidence>
<reference evidence="1" key="1">
    <citation type="submission" date="2020-04" db="EMBL/GenBank/DDBJ databases">
        <authorList>
            <person name="Chiriac C."/>
            <person name="Salcher M."/>
            <person name="Ghai R."/>
            <person name="Kavagutti S V."/>
        </authorList>
    </citation>
    <scope>NUCLEOTIDE SEQUENCE</scope>
</reference>
<gene>
    <name evidence="1" type="ORF">UFOVP713_58</name>
</gene>
<sequence>MSLMEKISSAQVSSNLGEKPVHQTGDVDVVRACGMAGATNELGLSLYRLKYSGDVKEFPKVVDGLLTMVRSRWFDVDGHATVTAVLSHWLDDICNPCRGRGYAVVPGTPMLGDVPCSACNGTGRVKLDSSDAARWLLDEVGRMEREIAVAIMHKIKE</sequence>
<proteinExistence type="predicted"/>
<organism evidence="1">
    <name type="scientific">uncultured Caudovirales phage</name>
    <dbReference type="NCBI Taxonomy" id="2100421"/>
    <lineage>
        <taxon>Viruses</taxon>
        <taxon>Duplodnaviria</taxon>
        <taxon>Heunggongvirae</taxon>
        <taxon>Uroviricota</taxon>
        <taxon>Caudoviricetes</taxon>
        <taxon>Peduoviridae</taxon>
        <taxon>Maltschvirus</taxon>
        <taxon>Maltschvirus maltsch</taxon>
    </lineage>
</organism>
<dbReference type="Gene3D" id="6.20.20.10">
    <property type="match status" value="1"/>
</dbReference>
<name>A0A6J5NPV9_9CAUD</name>
<protein>
    <submittedName>
        <fullName evidence="1">Uncharacterized protein</fullName>
    </submittedName>
</protein>
<accession>A0A6J5NPV9</accession>
<dbReference type="EMBL" id="LR796676">
    <property type="protein sequence ID" value="CAB4159165.1"/>
    <property type="molecule type" value="Genomic_DNA"/>
</dbReference>